<sequence length="164" mass="19186">MQYPKTLSLILGLAATSLMIGQNYAPIKDVSTLKKHEIVLSKTFPSKFEHLKIKNVYKINDKHTAVGYLEDETYHEVVVNNNKEEMLLVANSVEVTTKEVPGIIQQNWKESFGKKWKMDKVLYSKTPYGEDFYTVVMYQTNKDNSKEWNREHYDEYGKEHRVAF</sequence>
<gene>
    <name evidence="1" type="ORF">CRYO30217_02938</name>
</gene>
<dbReference type="Proteomes" id="UP000683507">
    <property type="component" value="Chromosome"/>
</dbReference>
<dbReference type="KEGG" id="ptan:CRYO30217_02938"/>
<evidence type="ECO:0000313" key="1">
    <source>
        <dbReference type="EMBL" id="CAG5085936.1"/>
    </source>
</evidence>
<evidence type="ECO:0000313" key="2">
    <source>
        <dbReference type="Proteomes" id="UP000683507"/>
    </source>
</evidence>
<proteinExistence type="predicted"/>
<keyword evidence="2" id="KW-1185">Reference proteome</keyword>
<protein>
    <submittedName>
        <fullName evidence="1">Uncharacterized protein</fullName>
    </submittedName>
</protein>
<organism evidence="1 2">
    <name type="scientific">Parvicella tangerina</name>
    <dbReference type="NCBI Taxonomy" id="2829795"/>
    <lineage>
        <taxon>Bacteria</taxon>
        <taxon>Pseudomonadati</taxon>
        <taxon>Bacteroidota</taxon>
        <taxon>Flavobacteriia</taxon>
        <taxon>Flavobacteriales</taxon>
        <taxon>Parvicellaceae</taxon>
        <taxon>Parvicella</taxon>
    </lineage>
</organism>
<reference evidence="1" key="1">
    <citation type="submission" date="2021-04" db="EMBL/GenBank/DDBJ databases">
        <authorList>
            <person name="Rodrigo-Torres L."/>
            <person name="Arahal R. D."/>
            <person name="Lucena T."/>
        </authorList>
    </citation>
    <scope>NUCLEOTIDE SEQUENCE</scope>
    <source>
        <strain evidence="1">AS29M-1</strain>
    </source>
</reference>
<dbReference type="AlphaFoldDB" id="A0A916JPT2"/>
<accession>A0A916JPT2</accession>
<name>A0A916JPT2_9FLAO</name>
<dbReference type="RefSeq" id="WP_258543134.1">
    <property type="nucleotide sequence ID" value="NZ_OU015584.1"/>
</dbReference>
<dbReference type="EMBL" id="OU015584">
    <property type="protein sequence ID" value="CAG5085936.1"/>
    <property type="molecule type" value="Genomic_DNA"/>
</dbReference>